<protein>
    <submittedName>
        <fullName evidence="2">XRE family transcriptional regulator</fullName>
    </submittedName>
</protein>
<proteinExistence type="predicted"/>
<dbReference type="InterPro" id="IPR001387">
    <property type="entry name" value="Cro/C1-type_HTH"/>
</dbReference>
<dbReference type="Pfam" id="PF13443">
    <property type="entry name" value="HTH_26"/>
    <property type="match status" value="1"/>
</dbReference>
<dbReference type="EMBL" id="DPVV01000486">
    <property type="protein sequence ID" value="HCL03631.1"/>
    <property type="molecule type" value="Genomic_DNA"/>
</dbReference>
<reference evidence="2 3" key="1">
    <citation type="journal article" date="2018" name="Nat. Biotechnol.">
        <title>A standardized bacterial taxonomy based on genome phylogeny substantially revises the tree of life.</title>
        <authorList>
            <person name="Parks D.H."/>
            <person name="Chuvochina M."/>
            <person name="Waite D.W."/>
            <person name="Rinke C."/>
            <person name="Skarshewski A."/>
            <person name="Chaumeil P.A."/>
            <person name="Hugenholtz P."/>
        </authorList>
    </citation>
    <scope>NUCLEOTIDE SEQUENCE [LARGE SCALE GENOMIC DNA]</scope>
    <source>
        <strain evidence="2">UBA11728</strain>
    </source>
</reference>
<dbReference type="AlphaFoldDB" id="A0A3D2X943"/>
<evidence type="ECO:0000259" key="1">
    <source>
        <dbReference type="PROSITE" id="PS50943"/>
    </source>
</evidence>
<sequence>MEIFEIIKKLCTEENIKISALERDLGFSRGAIYKMADSDPSADKIRKLADYFNVSADYLLGRTNDKNWINCNNISDMTYDIFVKFYEANKNSLTPNEKLSLVQMISSDSNK</sequence>
<comment type="caution">
    <text evidence="2">The sequence shown here is derived from an EMBL/GenBank/DDBJ whole genome shotgun (WGS) entry which is preliminary data.</text>
</comment>
<dbReference type="PROSITE" id="PS50943">
    <property type="entry name" value="HTH_CROC1"/>
    <property type="match status" value="1"/>
</dbReference>
<gene>
    <name evidence="2" type="ORF">DHW61_14690</name>
</gene>
<accession>A0A3D2X943</accession>
<organism evidence="2 3">
    <name type="scientific">Lachnoclostridium phytofermentans</name>
    <dbReference type="NCBI Taxonomy" id="66219"/>
    <lineage>
        <taxon>Bacteria</taxon>
        <taxon>Bacillati</taxon>
        <taxon>Bacillota</taxon>
        <taxon>Clostridia</taxon>
        <taxon>Lachnospirales</taxon>
        <taxon>Lachnospiraceae</taxon>
    </lineage>
</organism>
<feature type="domain" description="HTH cro/C1-type" evidence="1">
    <location>
        <begin position="7"/>
        <end position="59"/>
    </location>
</feature>
<evidence type="ECO:0000313" key="3">
    <source>
        <dbReference type="Proteomes" id="UP000262969"/>
    </source>
</evidence>
<dbReference type="InterPro" id="IPR010982">
    <property type="entry name" value="Lambda_DNA-bd_dom_sf"/>
</dbReference>
<dbReference type="Proteomes" id="UP000262969">
    <property type="component" value="Unassembled WGS sequence"/>
</dbReference>
<dbReference type="CDD" id="cd00093">
    <property type="entry name" value="HTH_XRE"/>
    <property type="match status" value="1"/>
</dbReference>
<name>A0A3D2X943_9FIRM</name>
<dbReference type="SMART" id="SM00530">
    <property type="entry name" value="HTH_XRE"/>
    <property type="match status" value="1"/>
</dbReference>
<dbReference type="GO" id="GO:0003677">
    <property type="term" value="F:DNA binding"/>
    <property type="evidence" value="ECO:0007669"/>
    <property type="project" value="InterPro"/>
</dbReference>
<evidence type="ECO:0000313" key="2">
    <source>
        <dbReference type="EMBL" id="HCL03631.1"/>
    </source>
</evidence>
<dbReference type="Gene3D" id="1.10.260.40">
    <property type="entry name" value="lambda repressor-like DNA-binding domains"/>
    <property type="match status" value="1"/>
</dbReference>
<dbReference type="SUPFAM" id="SSF47413">
    <property type="entry name" value="lambda repressor-like DNA-binding domains"/>
    <property type="match status" value="1"/>
</dbReference>